<feature type="transmembrane region" description="Helical" evidence="1">
    <location>
        <begin position="315"/>
        <end position="338"/>
    </location>
</feature>
<evidence type="ECO:0000313" key="2">
    <source>
        <dbReference type="EMBL" id="KAK1675541.1"/>
    </source>
</evidence>
<sequence>MAIKPHQASCSWPTTHRLSLQHASARQFEQQRLDRIRLALRLAGPTSYLPHVKRLRDRSRLYAIPEESITSVGWLHYLQLKSRGGTEPYISYKLAIACQPLPNTVDFRGRMEQHEDIPWHRKSNHEAYNIRRKPVAPNTFSYESMYLETSSGAATNHGIWRPREETNASTNGLLETRANAKIAANDKENNIKECAGRAPSWRPAWLRPLVLALFASLFVFLSMALAAMLWYSNTNNGLFESRQSLLHTYLWRFVPTAFLTILTIFWARVELQAMMYMPWISPRSGFSPGERDLALDYTTMFLPLVFPRSFRQKHYLVFMVASISTLLKAQVILVPGLYSLVELQIISPVEIFLQDTFDLNLITDATYALDPTPYYLARAQNDFDVVQPYGVAEGFAYQTFFTGNDLGRGTVANPVTATVDGIFTDTECLKLSSYSIVEQHNIDNIEGRGYPEMNFTVALQFDGCEEPILFVHNWAWQEPELGPYTDWVMEGDQKVQRPCSGLPLQAPAFIYYNGAFTLEGDESSPLAEYHSAAGVICEPHAWLSKVRVTDDGVKPKVMAVSDERQILSTPNIWTMINMSLPTGVRWTGRILADLGPVSVDLDFRGYTRADWPKNITTDMLQGSAQNLTHRLAPFVNHRRVRQKKSSTGSGTLLQHVVRLTVNPKICLSMIVLFVLSAGITAFLLWHYYRDTSIWHRDPATLLGNSMFLSAHPDLTCRAAEINGVASGWHHGAFTPLVLKTIPRVVFCIFTILLAGSLILTLRHSETSDGLATIGEDGYLHLMWTSFPATIALGVSLYISSCDWSYRDLATIYHLSRATCTSSDLDRSLLDMLGFRALFYSFRYRLWSVTFSQSLALVCGLLTSLVSIIFTLEVIPGSTPTQFQQQTWFQLWPEKWDQAYEMKQKTFSSLWTLQEDTKLTYPKNTFDDLVFHDFESINNLDPSKNISVAITTPARKVEFQCTRMSEERYHLSHHKLVSTGQLTRFYGTIGVDFECPERGTTFTSRGELDLGENDQAHLFQPRYFSSRLSYVSNPCDPSLNTQTNYTTALYPTFVWGQFDPVLDDYTFVTVYHCEQFWVEVDTEINLVFSDGHLAIDTERPPRPDMSTMRPLDPPLDMPPWPFMAPDAGIADEPSAAFGDPEQEKDVLQYWLHNYTRSAAQLANVMNRKPISAQGGPSPAPIINATVWDNGRRRLVQNPTITYVVVGILGGVILFNIWTLTSALIRRCGGGDSWLLDMDARGLAPDGFHSIAAAAGLLRNSNVAAHLPPGAEMMSLAELHGRMTGIGFRLGWFRRECDQTRHYTVGVMGDPEFNYMGVRRSSKRAFEGVSSKESVAT</sequence>
<dbReference type="PANTHER" id="PTHR37544:SF3">
    <property type="entry name" value="SPRAY"/>
    <property type="match status" value="1"/>
</dbReference>
<name>A0AAJ0APP7_9PEZI</name>
<dbReference type="EMBL" id="JAHMHR010000021">
    <property type="protein sequence ID" value="KAK1675541.1"/>
    <property type="molecule type" value="Genomic_DNA"/>
</dbReference>
<feature type="transmembrane region" description="Helical" evidence="1">
    <location>
        <begin position="1199"/>
        <end position="1223"/>
    </location>
</feature>
<dbReference type="PANTHER" id="PTHR37544">
    <property type="entry name" value="SPRAY-RELATED"/>
    <property type="match status" value="1"/>
</dbReference>
<proteinExistence type="predicted"/>
<feature type="transmembrane region" description="Helical" evidence="1">
    <location>
        <begin position="845"/>
        <end position="871"/>
    </location>
</feature>
<keyword evidence="1" id="KW-0812">Transmembrane</keyword>
<dbReference type="Pfam" id="PF11915">
    <property type="entry name" value="DUF3433"/>
    <property type="match status" value="2"/>
</dbReference>
<keyword evidence="3" id="KW-1185">Reference proteome</keyword>
<evidence type="ECO:0000313" key="3">
    <source>
        <dbReference type="Proteomes" id="UP001224890"/>
    </source>
</evidence>
<feature type="transmembrane region" description="Helical" evidence="1">
    <location>
        <begin position="744"/>
        <end position="761"/>
    </location>
</feature>
<protein>
    <submittedName>
        <fullName evidence="2">Uncharacterized protein</fullName>
    </submittedName>
</protein>
<gene>
    <name evidence="2" type="ORF">BDP55DRAFT_632220</name>
</gene>
<feature type="transmembrane region" description="Helical" evidence="1">
    <location>
        <begin position="781"/>
        <end position="798"/>
    </location>
</feature>
<feature type="transmembrane region" description="Helical" evidence="1">
    <location>
        <begin position="667"/>
        <end position="688"/>
    </location>
</feature>
<feature type="transmembrane region" description="Helical" evidence="1">
    <location>
        <begin position="249"/>
        <end position="267"/>
    </location>
</feature>
<dbReference type="InterPro" id="IPR021840">
    <property type="entry name" value="DUF3433"/>
</dbReference>
<organism evidence="2 3">
    <name type="scientific">Colletotrichum godetiae</name>
    <dbReference type="NCBI Taxonomy" id="1209918"/>
    <lineage>
        <taxon>Eukaryota</taxon>
        <taxon>Fungi</taxon>
        <taxon>Dikarya</taxon>
        <taxon>Ascomycota</taxon>
        <taxon>Pezizomycotina</taxon>
        <taxon>Sordariomycetes</taxon>
        <taxon>Hypocreomycetidae</taxon>
        <taxon>Glomerellales</taxon>
        <taxon>Glomerellaceae</taxon>
        <taxon>Colletotrichum</taxon>
        <taxon>Colletotrichum acutatum species complex</taxon>
    </lineage>
</organism>
<dbReference type="RefSeq" id="XP_060429544.1">
    <property type="nucleotide sequence ID" value="XM_060572392.1"/>
</dbReference>
<accession>A0AAJ0APP7</accession>
<keyword evidence="1" id="KW-0472">Membrane</keyword>
<dbReference type="GeneID" id="85456918"/>
<evidence type="ECO:0000256" key="1">
    <source>
        <dbReference type="SAM" id="Phobius"/>
    </source>
</evidence>
<keyword evidence="1" id="KW-1133">Transmembrane helix</keyword>
<comment type="caution">
    <text evidence="2">The sequence shown here is derived from an EMBL/GenBank/DDBJ whole genome shotgun (WGS) entry which is preliminary data.</text>
</comment>
<feature type="transmembrane region" description="Helical" evidence="1">
    <location>
        <begin position="209"/>
        <end position="229"/>
    </location>
</feature>
<dbReference type="Proteomes" id="UP001224890">
    <property type="component" value="Unassembled WGS sequence"/>
</dbReference>
<reference evidence="2" key="1">
    <citation type="submission" date="2021-06" db="EMBL/GenBank/DDBJ databases">
        <title>Comparative genomics, transcriptomics and evolutionary studies reveal genomic signatures of adaptation to plant cell wall in hemibiotrophic fungi.</title>
        <authorList>
            <consortium name="DOE Joint Genome Institute"/>
            <person name="Baroncelli R."/>
            <person name="Diaz J.F."/>
            <person name="Benocci T."/>
            <person name="Peng M."/>
            <person name="Battaglia E."/>
            <person name="Haridas S."/>
            <person name="Andreopoulos W."/>
            <person name="Labutti K."/>
            <person name="Pangilinan J."/>
            <person name="Floch G.L."/>
            <person name="Makela M.R."/>
            <person name="Henrissat B."/>
            <person name="Grigoriev I.V."/>
            <person name="Crouch J.A."/>
            <person name="De Vries R.P."/>
            <person name="Sukno S.A."/>
            <person name="Thon M.R."/>
        </authorList>
    </citation>
    <scope>NUCLEOTIDE SEQUENCE</scope>
    <source>
        <strain evidence="2">CBS 193.32</strain>
    </source>
</reference>